<evidence type="ECO:0000313" key="3">
    <source>
        <dbReference type="Proteomes" id="UP001151760"/>
    </source>
</evidence>
<organism evidence="2 3">
    <name type="scientific">Tanacetum coccineum</name>
    <dbReference type="NCBI Taxonomy" id="301880"/>
    <lineage>
        <taxon>Eukaryota</taxon>
        <taxon>Viridiplantae</taxon>
        <taxon>Streptophyta</taxon>
        <taxon>Embryophyta</taxon>
        <taxon>Tracheophyta</taxon>
        <taxon>Spermatophyta</taxon>
        <taxon>Magnoliopsida</taxon>
        <taxon>eudicotyledons</taxon>
        <taxon>Gunneridae</taxon>
        <taxon>Pentapetalae</taxon>
        <taxon>asterids</taxon>
        <taxon>campanulids</taxon>
        <taxon>Asterales</taxon>
        <taxon>Asteraceae</taxon>
        <taxon>Asteroideae</taxon>
        <taxon>Anthemideae</taxon>
        <taxon>Anthemidinae</taxon>
        <taxon>Tanacetum</taxon>
    </lineage>
</organism>
<reference evidence="2" key="2">
    <citation type="submission" date="2022-01" db="EMBL/GenBank/DDBJ databases">
        <authorList>
            <person name="Yamashiro T."/>
            <person name="Shiraishi A."/>
            <person name="Satake H."/>
            <person name="Nakayama K."/>
        </authorList>
    </citation>
    <scope>NUCLEOTIDE SEQUENCE</scope>
</reference>
<protein>
    <submittedName>
        <fullName evidence="2">Uncharacterized protein</fullName>
    </submittedName>
</protein>
<gene>
    <name evidence="2" type="ORF">Tco_0875549</name>
</gene>
<reference evidence="2" key="1">
    <citation type="journal article" date="2022" name="Int. J. Mol. Sci.">
        <title>Draft Genome of Tanacetum Coccineum: Genomic Comparison of Closely Related Tanacetum-Family Plants.</title>
        <authorList>
            <person name="Yamashiro T."/>
            <person name="Shiraishi A."/>
            <person name="Nakayama K."/>
            <person name="Satake H."/>
        </authorList>
    </citation>
    <scope>NUCLEOTIDE SEQUENCE</scope>
</reference>
<name>A0ABQ5BSQ9_9ASTR</name>
<proteinExistence type="predicted"/>
<accession>A0ABQ5BSQ9</accession>
<sequence length="114" mass="12218">MCNATATPTLKPTEVTVGMGTSTVGPDVRKNNGTGLNLIDPSTSTTRLNSTISANLQKLKANVPNDADYDFWLSLASVHEVNERMKNSHGYLIGKRLPFPVWNGLCATIGKNTG</sequence>
<comment type="caution">
    <text evidence="2">The sequence shown here is derived from an EMBL/GenBank/DDBJ whole genome shotgun (WGS) entry which is preliminary data.</text>
</comment>
<feature type="region of interest" description="Disordered" evidence="1">
    <location>
        <begin position="14"/>
        <end position="35"/>
    </location>
</feature>
<evidence type="ECO:0000256" key="1">
    <source>
        <dbReference type="SAM" id="MobiDB-lite"/>
    </source>
</evidence>
<dbReference type="Proteomes" id="UP001151760">
    <property type="component" value="Unassembled WGS sequence"/>
</dbReference>
<dbReference type="EMBL" id="BQNB010013508">
    <property type="protein sequence ID" value="GJT16843.1"/>
    <property type="molecule type" value="Genomic_DNA"/>
</dbReference>
<keyword evidence="3" id="KW-1185">Reference proteome</keyword>
<evidence type="ECO:0000313" key="2">
    <source>
        <dbReference type="EMBL" id="GJT16843.1"/>
    </source>
</evidence>